<comment type="caution">
    <text evidence="1">The sequence shown here is derived from an EMBL/GenBank/DDBJ whole genome shotgun (WGS) entry which is preliminary data.</text>
</comment>
<reference evidence="1" key="1">
    <citation type="journal article" date="2021" name="New Phytol.">
        <title>Evolutionary innovations through gain and loss of genes in the ectomycorrhizal Boletales.</title>
        <authorList>
            <person name="Wu G."/>
            <person name="Miyauchi S."/>
            <person name="Morin E."/>
            <person name="Kuo A."/>
            <person name="Drula E."/>
            <person name="Varga T."/>
            <person name="Kohler A."/>
            <person name="Feng B."/>
            <person name="Cao Y."/>
            <person name="Lipzen A."/>
            <person name="Daum C."/>
            <person name="Hundley H."/>
            <person name="Pangilinan J."/>
            <person name="Johnson J."/>
            <person name="Barry K."/>
            <person name="LaButti K."/>
            <person name="Ng V."/>
            <person name="Ahrendt S."/>
            <person name="Min B."/>
            <person name="Choi I.G."/>
            <person name="Park H."/>
            <person name="Plett J.M."/>
            <person name="Magnuson J."/>
            <person name="Spatafora J.W."/>
            <person name="Nagy L.G."/>
            <person name="Henrissat B."/>
            <person name="Grigoriev I.V."/>
            <person name="Yang Z.L."/>
            <person name="Xu J."/>
            <person name="Martin F.M."/>
        </authorList>
    </citation>
    <scope>NUCLEOTIDE SEQUENCE</scope>
    <source>
        <strain evidence="1">KUC20120723A-06</strain>
    </source>
</reference>
<evidence type="ECO:0000313" key="1">
    <source>
        <dbReference type="EMBL" id="KAH7918591.1"/>
    </source>
</evidence>
<gene>
    <name evidence="1" type="ORF">BV22DRAFT_997243</name>
</gene>
<protein>
    <submittedName>
        <fullName evidence="1">Uncharacterized protein</fullName>
    </submittedName>
</protein>
<sequence length="223" mass="25796">YAMLSHKWEDDDSEPLYEHISSALRFQREPRGMIKLRRFLRTARYSYYQWAWSDTCCIDKTSSSELHESITSMFSWYKNSAITIIYLSDVTASSPDALMLSVWFKRGWTLQEMLAPSVIRFYKQDWTPYNAAPMDNGKVVNDKEDETMLKLLGRVTGVDRDSLVKFAPGRANVRQKMAWASKRSTKRPEDIAYCLMGIFGVSIPVLYGRADRDLAFGRLLAEI</sequence>
<dbReference type="Proteomes" id="UP000790709">
    <property type="component" value="Unassembled WGS sequence"/>
</dbReference>
<name>A0ACB8AYG7_9AGAM</name>
<keyword evidence="2" id="KW-1185">Reference proteome</keyword>
<feature type="non-terminal residue" evidence="1">
    <location>
        <position position="223"/>
    </location>
</feature>
<evidence type="ECO:0000313" key="2">
    <source>
        <dbReference type="Proteomes" id="UP000790709"/>
    </source>
</evidence>
<proteinExistence type="predicted"/>
<dbReference type="EMBL" id="MU266762">
    <property type="protein sequence ID" value="KAH7918591.1"/>
    <property type="molecule type" value="Genomic_DNA"/>
</dbReference>
<feature type="non-terminal residue" evidence="1">
    <location>
        <position position="1"/>
    </location>
</feature>
<accession>A0ACB8AYG7</accession>
<organism evidence="1 2">
    <name type="scientific">Leucogyrophana mollusca</name>
    <dbReference type="NCBI Taxonomy" id="85980"/>
    <lineage>
        <taxon>Eukaryota</taxon>
        <taxon>Fungi</taxon>
        <taxon>Dikarya</taxon>
        <taxon>Basidiomycota</taxon>
        <taxon>Agaricomycotina</taxon>
        <taxon>Agaricomycetes</taxon>
        <taxon>Agaricomycetidae</taxon>
        <taxon>Boletales</taxon>
        <taxon>Boletales incertae sedis</taxon>
        <taxon>Leucogyrophana</taxon>
    </lineage>
</organism>